<sequence>MATEKEASSSSCTSDPNFAVICSFLEKFSTQCGIPHPSFLELREMLEDTTEVSQVLIDLHIKLMRKARKTISVDKWERGLSKFCHTYSQQDGWELERFGYKKSKLSVKLRLLKNLLELQFDCNNKFKTEVNKLMSIELRVDPLGRDQNGLTYWCQFDPAAHVRVYREDPDEETWHLVAKDRGGLVSLIDSLSSGEGQQELNLILNEDSTSQEIEKPITDTGQVPADEEELEEEEDEESSGTGEEEEDLGEEEEDEDGEDDNLEERVQENGVGKHFAIKSQRKTS</sequence>
<evidence type="ECO:0000256" key="1">
    <source>
        <dbReference type="SAM" id="MobiDB-lite"/>
    </source>
</evidence>
<feature type="region of interest" description="Disordered" evidence="1">
    <location>
        <begin position="206"/>
        <end position="284"/>
    </location>
</feature>
<organism evidence="2">
    <name type="scientific">Rhodnius prolixus</name>
    <name type="common">Triatomid bug</name>
    <dbReference type="NCBI Taxonomy" id="13249"/>
    <lineage>
        <taxon>Eukaryota</taxon>
        <taxon>Metazoa</taxon>
        <taxon>Ecdysozoa</taxon>
        <taxon>Arthropoda</taxon>
        <taxon>Hexapoda</taxon>
        <taxon>Insecta</taxon>
        <taxon>Pterygota</taxon>
        <taxon>Neoptera</taxon>
        <taxon>Paraneoptera</taxon>
        <taxon>Hemiptera</taxon>
        <taxon>Heteroptera</taxon>
        <taxon>Panheteroptera</taxon>
        <taxon>Cimicomorpha</taxon>
        <taxon>Reduviidae</taxon>
        <taxon>Triatominae</taxon>
        <taxon>Rhodnius</taxon>
    </lineage>
</organism>
<proteinExistence type="predicted"/>
<dbReference type="PANTHER" id="PTHR14296:SF16">
    <property type="entry name" value="REMODELING AND SPACING FACTOR 1"/>
    <property type="match status" value="1"/>
</dbReference>
<evidence type="ECO:0000313" key="2">
    <source>
        <dbReference type="EMBL" id="MOY45668.1"/>
    </source>
</evidence>
<reference evidence="2" key="1">
    <citation type="submission" date="2019-04" db="EMBL/GenBank/DDBJ databases">
        <title>Analysis of the testis transcriptome of the Chagas disease vector Rhodnius prolixus.</title>
        <authorList>
            <person name="Cesar J."/>
            <person name="Ribeiro J.M."/>
            <person name="Pereira M.H."/>
            <person name="Araujo R.N."/>
            <person name="Gontijo N.F."/>
            <person name="Pessoa G."/>
            <person name="Sant'Anna M.V."/>
            <person name="Sorgine M.H."/>
            <person name="Majerowicz D."/>
            <person name="Carvalho A.B."/>
            <person name="Braz G."/>
            <person name="Mesquita R."/>
            <person name="Lagerblad P.O."/>
            <person name="Koerich L.B."/>
        </authorList>
    </citation>
    <scope>NUCLEOTIDE SEQUENCE</scope>
</reference>
<feature type="compositionally biased region" description="Basic residues" evidence="1">
    <location>
        <begin position="275"/>
        <end position="284"/>
    </location>
</feature>
<evidence type="ECO:0008006" key="3">
    <source>
        <dbReference type="Google" id="ProtNLM"/>
    </source>
</evidence>
<dbReference type="PANTHER" id="PTHR14296">
    <property type="entry name" value="REMODELING AND SPACING FACTOR 1"/>
    <property type="match status" value="1"/>
</dbReference>
<dbReference type="GO" id="GO:0045892">
    <property type="term" value="P:negative regulation of DNA-templated transcription"/>
    <property type="evidence" value="ECO:0007669"/>
    <property type="project" value="TreeGrafter"/>
</dbReference>
<name>A0A4P6D7V0_RHOPR</name>
<feature type="compositionally biased region" description="Acidic residues" evidence="1">
    <location>
        <begin position="225"/>
        <end position="262"/>
    </location>
</feature>
<dbReference type="InterPro" id="IPR028938">
    <property type="entry name" value="Rsf1-like"/>
</dbReference>
<protein>
    <recommendedName>
        <fullName evidence="3">Remodeling and spacing factor 1</fullName>
    </recommendedName>
</protein>
<dbReference type="GO" id="GO:0042393">
    <property type="term" value="F:histone binding"/>
    <property type="evidence" value="ECO:0007669"/>
    <property type="project" value="TreeGrafter"/>
</dbReference>
<dbReference type="AlphaFoldDB" id="A0A4P6D7V0"/>
<accession>A0A4P6D7V0</accession>
<dbReference type="GO" id="GO:0031213">
    <property type="term" value="C:RSF complex"/>
    <property type="evidence" value="ECO:0007669"/>
    <property type="project" value="InterPro"/>
</dbReference>
<dbReference type="EMBL" id="GHKJ01000638">
    <property type="protein sequence ID" value="MOY45668.1"/>
    <property type="molecule type" value="Transcribed_RNA"/>
</dbReference>